<protein>
    <submittedName>
        <fullName evidence="4">SPOR domain-containing protein</fullName>
    </submittedName>
</protein>
<reference evidence="4" key="1">
    <citation type="submission" date="2022-08" db="EMBL/GenBank/DDBJ databases">
        <authorList>
            <person name="Dale J.L."/>
        </authorList>
    </citation>
    <scope>NUCLEOTIDE SEQUENCE</scope>
    <source>
        <strain evidence="4">2022EL-00758</strain>
    </source>
</reference>
<gene>
    <name evidence="4" type="ORF">N0392_02240</name>
</gene>
<feature type="chain" id="PRO_5040254457" evidence="2">
    <location>
        <begin position="33"/>
        <end position="371"/>
    </location>
</feature>
<organism evidence="4 5">
    <name type="scientific">Morganella morganii</name>
    <name type="common">Proteus morganii</name>
    <dbReference type="NCBI Taxonomy" id="582"/>
    <lineage>
        <taxon>Bacteria</taxon>
        <taxon>Pseudomonadati</taxon>
        <taxon>Pseudomonadota</taxon>
        <taxon>Gammaproteobacteria</taxon>
        <taxon>Enterobacterales</taxon>
        <taxon>Morganellaceae</taxon>
        <taxon>Morganella</taxon>
    </lineage>
</organism>
<dbReference type="InterPro" id="IPR011990">
    <property type="entry name" value="TPR-like_helical_dom_sf"/>
</dbReference>
<comment type="caution">
    <text evidence="4">The sequence shown here is derived from an EMBL/GenBank/DDBJ whole genome shotgun (WGS) entry which is preliminary data.</text>
</comment>
<sequence>MSAYFSFSPAGLFRCITAAIFTASVLPAVSGAADNNAGTVHDLGVQYINGDGVPADAEKGRYYIHRAALLHFPLAQYHLGILFYTGEGGDKNTACARWWLGKSALAGGDINIMAQQVLADIYQEITDNPAEHILLTQPTDIARCEKLPERAAEKMAIQAVQQIVSTAEALPVTPPFLARMKQFTRLSDLLTDLLVTLFPPLWSVLSAPPVTDEITITIIPPVKTEQETTAPVIPPEPPVVTIHPSETVIPDSLISPSVPDSHTAPRRENKNVRPASRNTGQDLRTAPAHHYTLQLSSAATPDGLYQSARRHKLSNYLVYETVRHGRQWYVLVYGNYPDLSSAKSALHSLPPAFYNNKPWVRSLKQVQRELP</sequence>
<evidence type="ECO:0000256" key="2">
    <source>
        <dbReference type="SAM" id="SignalP"/>
    </source>
</evidence>
<dbReference type="AlphaFoldDB" id="A0A9Q4CL63"/>
<feature type="region of interest" description="Disordered" evidence="1">
    <location>
        <begin position="251"/>
        <end position="284"/>
    </location>
</feature>
<dbReference type="Proteomes" id="UP001076655">
    <property type="component" value="Unassembled WGS sequence"/>
</dbReference>
<dbReference type="Gene3D" id="1.25.40.10">
    <property type="entry name" value="Tetratricopeptide repeat domain"/>
    <property type="match status" value="1"/>
</dbReference>
<dbReference type="InterPro" id="IPR006597">
    <property type="entry name" value="Sel1-like"/>
</dbReference>
<dbReference type="InterPro" id="IPR007730">
    <property type="entry name" value="SPOR-like_dom"/>
</dbReference>
<dbReference type="Gene3D" id="3.30.70.1070">
    <property type="entry name" value="Sporulation related repeat"/>
    <property type="match status" value="1"/>
</dbReference>
<dbReference type="SMART" id="SM00671">
    <property type="entry name" value="SEL1"/>
    <property type="match status" value="2"/>
</dbReference>
<dbReference type="RefSeq" id="WP_260249300.1">
    <property type="nucleotide sequence ID" value="NZ_JALMEJ010000004.1"/>
</dbReference>
<evidence type="ECO:0000256" key="1">
    <source>
        <dbReference type="SAM" id="MobiDB-lite"/>
    </source>
</evidence>
<feature type="domain" description="SPOR" evidence="3">
    <location>
        <begin position="285"/>
        <end position="362"/>
    </location>
</feature>
<evidence type="ECO:0000313" key="5">
    <source>
        <dbReference type="Proteomes" id="UP001076655"/>
    </source>
</evidence>
<evidence type="ECO:0000313" key="4">
    <source>
        <dbReference type="EMBL" id="MCY0788509.1"/>
    </source>
</evidence>
<proteinExistence type="predicted"/>
<dbReference type="Pfam" id="PF05036">
    <property type="entry name" value="SPOR"/>
    <property type="match status" value="1"/>
</dbReference>
<accession>A0A9Q4CL63</accession>
<feature type="signal peptide" evidence="2">
    <location>
        <begin position="1"/>
        <end position="32"/>
    </location>
</feature>
<evidence type="ECO:0000259" key="3">
    <source>
        <dbReference type="PROSITE" id="PS51724"/>
    </source>
</evidence>
<keyword evidence="2" id="KW-0732">Signal</keyword>
<dbReference type="SUPFAM" id="SSF81901">
    <property type="entry name" value="HCP-like"/>
    <property type="match status" value="1"/>
</dbReference>
<dbReference type="PROSITE" id="PS51724">
    <property type="entry name" value="SPOR"/>
    <property type="match status" value="1"/>
</dbReference>
<dbReference type="GO" id="GO:0042834">
    <property type="term" value="F:peptidoglycan binding"/>
    <property type="evidence" value="ECO:0007669"/>
    <property type="project" value="InterPro"/>
</dbReference>
<dbReference type="Pfam" id="PF08238">
    <property type="entry name" value="Sel1"/>
    <property type="match status" value="2"/>
</dbReference>
<dbReference type="EMBL" id="JAPNMI010000001">
    <property type="protein sequence ID" value="MCY0788509.1"/>
    <property type="molecule type" value="Genomic_DNA"/>
</dbReference>
<name>A0A9Q4CL63_MORMO</name>
<dbReference type="InterPro" id="IPR036680">
    <property type="entry name" value="SPOR-like_sf"/>
</dbReference>